<dbReference type="Proteomes" id="UP000634136">
    <property type="component" value="Unassembled WGS sequence"/>
</dbReference>
<dbReference type="AlphaFoldDB" id="A0A835CIX9"/>
<organism evidence="1 2">
    <name type="scientific">Senna tora</name>
    <dbReference type="NCBI Taxonomy" id="362788"/>
    <lineage>
        <taxon>Eukaryota</taxon>
        <taxon>Viridiplantae</taxon>
        <taxon>Streptophyta</taxon>
        <taxon>Embryophyta</taxon>
        <taxon>Tracheophyta</taxon>
        <taxon>Spermatophyta</taxon>
        <taxon>Magnoliopsida</taxon>
        <taxon>eudicotyledons</taxon>
        <taxon>Gunneridae</taxon>
        <taxon>Pentapetalae</taxon>
        <taxon>rosids</taxon>
        <taxon>fabids</taxon>
        <taxon>Fabales</taxon>
        <taxon>Fabaceae</taxon>
        <taxon>Caesalpinioideae</taxon>
        <taxon>Cassia clade</taxon>
        <taxon>Senna</taxon>
    </lineage>
</organism>
<keyword evidence="2" id="KW-1185">Reference proteome</keyword>
<dbReference type="OrthoDB" id="2011998at2759"/>
<sequence>MTSISHFSDVFSTIRSPCRSPTPFSSSPIRSLLSILTLNYQFDQSIFDSQIQSLPSIISSLFSPWEGAWELDESKKEVALQESVDEVGVKRHCWGCIGEMEFQEQMA</sequence>
<reference evidence="1" key="1">
    <citation type="submission" date="2020-09" db="EMBL/GenBank/DDBJ databases">
        <title>Genome-Enabled Discovery of Anthraquinone Biosynthesis in Senna tora.</title>
        <authorList>
            <person name="Kang S.-H."/>
            <person name="Pandey R.P."/>
            <person name="Lee C.-M."/>
            <person name="Sim J.-S."/>
            <person name="Jeong J.-T."/>
            <person name="Choi B.-S."/>
            <person name="Jung M."/>
            <person name="Ginzburg D."/>
            <person name="Zhao K."/>
            <person name="Won S.Y."/>
            <person name="Oh T.-J."/>
            <person name="Yu Y."/>
            <person name="Kim N.-H."/>
            <person name="Lee O.R."/>
            <person name="Lee T.-H."/>
            <person name="Bashyal P."/>
            <person name="Kim T.-S."/>
            <person name="Lee W.-H."/>
            <person name="Kawkins C."/>
            <person name="Kim C.-K."/>
            <person name="Kim J.S."/>
            <person name="Ahn B.O."/>
            <person name="Rhee S.Y."/>
            <person name="Sohng J.K."/>
        </authorList>
    </citation>
    <scope>NUCLEOTIDE SEQUENCE</scope>
    <source>
        <tissue evidence="1">Leaf</tissue>
    </source>
</reference>
<evidence type="ECO:0000313" key="2">
    <source>
        <dbReference type="Proteomes" id="UP000634136"/>
    </source>
</evidence>
<proteinExistence type="predicted"/>
<keyword evidence="1" id="KW-0378">Hydrolase</keyword>
<name>A0A835CIX9_9FABA</name>
<accession>A0A835CIX9</accession>
<dbReference type="EMBL" id="JAAIUW010000001">
    <property type="protein sequence ID" value="KAF7843989.1"/>
    <property type="molecule type" value="Genomic_DNA"/>
</dbReference>
<gene>
    <name evidence="1" type="ORF">G2W53_000894</name>
</gene>
<evidence type="ECO:0000313" key="1">
    <source>
        <dbReference type="EMBL" id="KAF7843989.1"/>
    </source>
</evidence>
<protein>
    <submittedName>
        <fullName evidence="1">Nudix hydrolase 17, mitochondrial</fullName>
    </submittedName>
</protein>
<dbReference type="GO" id="GO:0016787">
    <property type="term" value="F:hydrolase activity"/>
    <property type="evidence" value="ECO:0007669"/>
    <property type="project" value="UniProtKB-KW"/>
</dbReference>
<comment type="caution">
    <text evidence="1">The sequence shown here is derived from an EMBL/GenBank/DDBJ whole genome shotgun (WGS) entry which is preliminary data.</text>
</comment>